<keyword evidence="1 3" id="KW-0853">WD repeat</keyword>
<keyword evidence="6" id="KW-1185">Reference proteome</keyword>
<name>A0A183URM8_TOXCA</name>
<keyword evidence="2" id="KW-0677">Repeat</keyword>
<dbReference type="PROSITE" id="PS50896">
    <property type="entry name" value="LISH"/>
    <property type="match status" value="1"/>
</dbReference>
<dbReference type="SUPFAM" id="SSF50978">
    <property type="entry name" value="WD40 repeat-like"/>
    <property type="match status" value="1"/>
</dbReference>
<dbReference type="Gene3D" id="2.130.10.10">
    <property type="entry name" value="YVTN repeat-like/Quinoprotein amine dehydrogenase"/>
    <property type="match status" value="2"/>
</dbReference>
<reference evidence="7" key="1">
    <citation type="submission" date="2016-06" db="UniProtKB">
        <authorList>
            <consortium name="WormBaseParasite"/>
        </authorList>
    </citation>
    <scope>IDENTIFICATION</scope>
</reference>
<feature type="compositionally biased region" description="Polar residues" evidence="4">
    <location>
        <begin position="206"/>
        <end position="216"/>
    </location>
</feature>
<dbReference type="InterPro" id="IPR051350">
    <property type="entry name" value="WD_repeat-ST_regulator"/>
</dbReference>
<proteinExistence type="predicted"/>
<dbReference type="InterPro" id="IPR036322">
    <property type="entry name" value="WD40_repeat_dom_sf"/>
</dbReference>
<dbReference type="SMART" id="SM00320">
    <property type="entry name" value="WD40"/>
    <property type="match status" value="3"/>
</dbReference>
<reference evidence="5 6" key="2">
    <citation type="submission" date="2018-11" db="EMBL/GenBank/DDBJ databases">
        <authorList>
            <consortium name="Pathogen Informatics"/>
        </authorList>
    </citation>
    <scope>NUCLEOTIDE SEQUENCE [LARGE SCALE GENOMIC DNA]</scope>
</reference>
<dbReference type="GO" id="GO:0043161">
    <property type="term" value="P:proteasome-mediated ubiquitin-dependent protein catabolic process"/>
    <property type="evidence" value="ECO:0007669"/>
    <property type="project" value="TreeGrafter"/>
</dbReference>
<protein>
    <submittedName>
        <fullName evidence="7">LisH domain-containing protein</fullName>
    </submittedName>
</protein>
<dbReference type="InterPro" id="IPR006594">
    <property type="entry name" value="LisH"/>
</dbReference>
<dbReference type="InterPro" id="IPR001680">
    <property type="entry name" value="WD40_rpt"/>
</dbReference>
<evidence type="ECO:0000313" key="6">
    <source>
        <dbReference type="Proteomes" id="UP000050794"/>
    </source>
</evidence>
<evidence type="ECO:0000256" key="2">
    <source>
        <dbReference type="ARBA" id="ARBA00022737"/>
    </source>
</evidence>
<feature type="repeat" description="WD" evidence="3">
    <location>
        <begin position="729"/>
        <end position="761"/>
    </location>
</feature>
<dbReference type="PANTHER" id="PTHR22838">
    <property type="entry name" value="WD REPEAT PROTEIN 26-RELATED"/>
    <property type="match status" value="1"/>
</dbReference>
<evidence type="ECO:0000256" key="4">
    <source>
        <dbReference type="SAM" id="MobiDB-lite"/>
    </source>
</evidence>
<feature type="compositionally biased region" description="Polar residues" evidence="4">
    <location>
        <begin position="226"/>
        <end position="243"/>
    </location>
</feature>
<dbReference type="GO" id="GO:0034657">
    <property type="term" value="C:GID complex"/>
    <property type="evidence" value="ECO:0007669"/>
    <property type="project" value="TreeGrafter"/>
</dbReference>
<evidence type="ECO:0000313" key="7">
    <source>
        <dbReference type="WBParaSite" id="TCNE_0001114801-mRNA-1"/>
    </source>
</evidence>
<organism evidence="6 7">
    <name type="scientific">Toxocara canis</name>
    <name type="common">Canine roundworm</name>
    <dbReference type="NCBI Taxonomy" id="6265"/>
    <lineage>
        <taxon>Eukaryota</taxon>
        <taxon>Metazoa</taxon>
        <taxon>Ecdysozoa</taxon>
        <taxon>Nematoda</taxon>
        <taxon>Chromadorea</taxon>
        <taxon>Rhabditida</taxon>
        <taxon>Spirurina</taxon>
        <taxon>Ascaridomorpha</taxon>
        <taxon>Ascaridoidea</taxon>
        <taxon>Toxocaridae</taxon>
        <taxon>Toxocara</taxon>
    </lineage>
</organism>
<dbReference type="PROSITE" id="PS50294">
    <property type="entry name" value="WD_REPEATS_REGION"/>
    <property type="match status" value="1"/>
</dbReference>
<sequence>MCVCVEAANLAIKLVGVVREVEDSRASVRLLRLRAPAHAYRALATAGWLCFVAGCDVRTYGTAAPAAASAHCLMGVHVPSVHQSCKISVTPLNAARGPAFGHVSTLRRVGALLGCLERSMSSEVGVPLEASDSEATAPCMTSEIGALGGLFQGARSQGDQLFAPLHSEESRPTTSNSGIVERCAEDADPVAADEGPPAKKAKRMQTGLQQTSSRSVGQRLKESTLKESLQTPRNQSCRSPAVDYTSNVSPVSPRCLNSTQINTIRVIGQYLKNLGMQETVATLFAESGCRLEDSLAVRLRECALNGEWDLALHIVSKMTPYVSRASLVHIRVKLLEEKFVELLTKDQAVQALRLLSVDFPSDEGFASRRNFLATLLYVDPNSVDLYTKTGAHRNRQERAALVSDIQQLLPTSVMLPPSRLEQLLKQSWKMQARECYLHMAEQRGPSPDFILEDHQCSWEDFPLFTSQVLNNHQDEVWCASFSPCGKYLATGAKCGPTLVWKVVNGRAVEPYKSFGGSQNTAVISWSDDSALIAVAAAEDPNTDVHVYDVHRGSIYCTVDNRGNDNTVLSFFAGTHPYRLVCADQKGHFCQYVLSDNSAKPSGKFEGYRIRAIHCLKNGNVIAADTHNRVRCYRFSDDFDQTLIQEQSQIISFVIDKSERHLLIDTKLHGLRLWDLESGTLLRSYTGAPHHDFVVFSTFGGAEQNYVATGSVDEKVHIWSHKSDRLIAKLSGHTGKVNAVAWNAVYPQMLVSCSDDTTIRVWTPFNADSP</sequence>
<dbReference type="InterPro" id="IPR015943">
    <property type="entry name" value="WD40/YVTN_repeat-like_dom_sf"/>
</dbReference>
<dbReference type="AlphaFoldDB" id="A0A183URM8"/>
<dbReference type="WBParaSite" id="TCNE_0001114801-mRNA-1">
    <property type="protein sequence ID" value="TCNE_0001114801-mRNA-1"/>
    <property type="gene ID" value="TCNE_0001114801"/>
</dbReference>
<dbReference type="Proteomes" id="UP000050794">
    <property type="component" value="Unassembled WGS sequence"/>
</dbReference>
<gene>
    <name evidence="5" type="ORF">TCNE_LOCUS11148</name>
</gene>
<dbReference type="Pfam" id="PF00400">
    <property type="entry name" value="WD40"/>
    <property type="match status" value="2"/>
</dbReference>
<dbReference type="PROSITE" id="PS50082">
    <property type="entry name" value="WD_REPEATS_2"/>
    <property type="match status" value="2"/>
</dbReference>
<evidence type="ECO:0000313" key="5">
    <source>
        <dbReference type="EMBL" id="VDM42469.1"/>
    </source>
</evidence>
<evidence type="ECO:0000256" key="1">
    <source>
        <dbReference type="ARBA" id="ARBA00022574"/>
    </source>
</evidence>
<feature type="repeat" description="WD" evidence="3">
    <location>
        <begin position="469"/>
        <end position="510"/>
    </location>
</feature>
<dbReference type="EMBL" id="UYWY01020757">
    <property type="protein sequence ID" value="VDM42469.1"/>
    <property type="molecule type" value="Genomic_DNA"/>
</dbReference>
<dbReference type="PANTHER" id="PTHR22838:SF0">
    <property type="entry name" value="WD REPEAT-CONTAINING PROTEIN 26"/>
    <property type="match status" value="1"/>
</dbReference>
<accession>A0A183URM8</accession>
<feature type="region of interest" description="Disordered" evidence="4">
    <location>
        <begin position="187"/>
        <end position="243"/>
    </location>
</feature>
<evidence type="ECO:0000256" key="3">
    <source>
        <dbReference type="PROSITE-ProRule" id="PRU00221"/>
    </source>
</evidence>